<dbReference type="EMBL" id="VJWA01000001">
    <property type="protein sequence ID" value="TRW17617.1"/>
    <property type="molecule type" value="Genomic_DNA"/>
</dbReference>
<name>A0A552UHF5_9SPHN</name>
<dbReference type="GO" id="GO:0006744">
    <property type="term" value="P:ubiquinone biosynthetic process"/>
    <property type="evidence" value="ECO:0007669"/>
    <property type="project" value="TreeGrafter"/>
</dbReference>
<protein>
    <submittedName>
        <fullName evidence="6">AarF/ABC1/UbiB kinase family protein</fullName>
    </submittedName>
</protein>
<keyword evidence="4" id="KW-0067">ATP-binding</keyword>
<keyword evidence="2" id="KW-0808">Transferase</keyword>
<dbReference type="CDD" id="cd13970">
    <property type="entry name" value="ABC1_ADCK3"/>
    <property type="match status" value="1"/>
</dbReference>
<comment type="similarity">
    <text evidence="1">Belongs to the protein kinase superfamily. ADCK protein kinase family.</text>
</comment>
<feature type="domain" description="ABC1 atypical kinase-like" evidence="5">
    <location>
        <begin position="82"/>
        <end position="316"/>
    </location>
</feature>
<accession>A0A552UHF5</accession>
<comment type="caution">
    <text evidence="6">The sequence shown here is derived from an EMBL/GenBank/DDBJ whole genome shotgun (WGS) entry which is preliminary data.</text>
</comment>
<dbReference type="RefSeq" id="WP_143555162.1">
    <property type="nucleotide sequence ID" value="NZ_VJWA01000001.1"/>
</dbReference>
<dbReference type="PANTHER" id="PTHR43851:SF3">
    <property type="entry name" value="COENZYME Q8"/>
    <property type="match status" value="1"/>
</dbReference>
<dbReference type="PANTHER" id="PTHR43851">
    <property type="match status" value="1"/>
</dbReference>
<evidence type="ECO:0000259" key="5">
    <source>
        <dbReference type="Pfam" id="PF03109"/>
    </source>
</evidence>
<dbReference type="OrthoDB" id="9795390at2"/>
<keyword evidence="3" id="KW-0547">Nucleotide-binding</keyword>
<sequence>MADTNTLGGRLSRYARVGGTGLGLAAQMGAARLFGGGHDKAVGAAQLRAALGGLKGPVMKIAQIISTIPDAVPPEYAAELSQLQANAPAMGWPFVKRRMKAELGPDWEAKYASFEHEAAAAASLGQVHRATTHDGVRVAAKLQYPDMASAVEADLGQLDMMFGLYARFDKSIDTGQIHQELADRLREELDYEHEAKNLALYRAMLEGEAGVHLPEVLPALSSRRLLTMTWLDGRPLLDFKVADLATRNTIAQNLFRAWYLPLHHYGVIHGDPHLGNYTVRDDLSINLLDFGCVRVFPPRFIGGVVDLYRAIQGGDEALAVDAFERWGFTGLSREIIDTLLVWAKFLYGPLLDDRVRVIDASGNPATYGRETAQAVHRRLRELGTVTVPREFVFMDRAAIGLGGVFMHLQAELNWHDMFNEMIDAFPVDKIAAKQAAALSRAGLA</sequence>
<dbReference type="InterPro" id="IPR034646">
    <property type="entry name" value="ADCK3_dom"/>
</dbReference>
<keyword evidence="6" id="KW-0418">Kinase</keyword>
<dbReference type="Pfam" id="PF03109">
    <property type="entry name" value="ABC1"/>
    <property type="match status" value="1"/>
</dbReference>
<evidence type="ECO:0000256" key="2">
    <source>
        <dbReference type="ARBA" id="ARBA00022679"/>
    </source>
</evidence>
<dbReference type="InterPro" id="IPR011009">
    <property type="entry name" value="Kinase-like_dom_sf"/>
</dbReference>
<proteinExistence type="inferred from homology"/>
<evidence type="ECO:0000256" key="1">
    <source>
        <dbReference type="ARBA" id="ARBA00009670"/>
    </source>
</evidence>
<dbReference type="GO" id="GO:0016301">
    <property type="term" value="F:kinase activity"/>
    <property type="evidence" value="ECO:0007669"/>
    <property type="project" value="UniProtKB-KW"/>
</dbReference>
<evidence type="ECO:0000256" key="3">
    <source>
        <dbReference type="ARBA" id="ARBA00022741"/>
    </source>
</evidence>
<organism evidence="6 7">
    <name type="scientific">Glacieibacterium frigidum</name>
    <dbReference type="NCBI Taxonomy" id="2593303"/>
    <lineage>
        <taxon>Bacteria</taxon>
        <taxon>Pseudomonadati</taxon>
        <taxon>Pseudomonadota</taxon>
        <taxon>Alphaproteobacteria</taxon>
        <taxon>Sphingomonadales</taxon>
        <taxon>Sphingosinicellaceae</taxon>
        <taxon>Glacieibacterium</taxon>
    </lineage>
</organism>
<dbReference type="InterPro" id="IPR051409">
    <property type="entry name" value="Atypical_kinase_ADCK"/>
</dbReference>
<dbReference type="InterPro" id="IPR004147">
    <property type="entry name" value="ABC1_dom"/>
</dbReference>
<dbReference type="AlphaFoldDB" id="A0A552UHF5"/>
<dbReference type="SUPFAM" id="SSF56112">
    <property type="entry name" value="Protein kinase-like (PK-like)"/>
    <property type="match status" value="1"/>
</dbReference>
<evidence type="ECO:0000313" key="6">
    <source>
        <dbReference type="EMBL" id="TRW17617.1"/>
    </source>
</evidence>
<evidence type="ECO:0000256" key="4">
    <source>
        <dbReference type="ARBA" id="ARBA00022840"/>
    </source>
</evidence>
<dbReference type="GO" id="GO:0005524">
    <property type="term" value="F:ATP binding"/>
    <property type="evidence" value="ECO:0007669"/>
    <property type="project" value="UniProtKB-KW"/>
</dbReference>
<evidence type="ECO:0000313" key="7">
    <source>
        <dbReference type="Proteomes" id="UP000317894"/>
    </source>
</evidence>
<gene>
    <name evidence="6" type="ORF">FMM06_05570</name>
</gene>
<dbReference type="Proteomes" id="UP000317894">
    <property type="component" value="Unassembled WGS sequence"/>
</dbReference>
<keyword evidence="7" id="KW-1185">Reference proteome</keyword>
<reference evidence="6 7" key="1">
    <citation type="submission" date="2019-07" db="EMBL/GenBank/DDBJ databases">
        <title>Novel species isolated from glacier.</title>
        <authorList>
            <person name="Liu Q."/>
            <person name="Xin Y.-H."/>
        </authorList>
    </citation>
    <scope>NUCLEOTIDE SEQUENCE [LARGE SCALE GENOMIC DNA]</scope>
    <source>
        <strain evidence="6 7">LB1R16</strain>
    </source>
</reference>